<reference evidence="8" key="1">
    <citation type="submission" date="2009-09" db="EMBL/GenBank/DDBJ databases">
        <title>The complete genome of Nakamurella multipartita DSM 44233.</title>
        <authorList>
            <consortium name="US DOE Joint Genome Institute (JGI-PGF)"/>
            <person name="Lucas S."/>
            <person name="Copeland A."/>
            <person name="Lapidus A."/>
            <person name="Glavina del Rio T."/>
            <person name="Dalin E."/>
            <person name="Tice H."/>
            <person name="Bruce D."/>
            <person name="Goodwin L."/>
            <person name="Pitluck S."/>
            <person name="Kyrpides N."/>
            <person name="Mavromatis K."/>
            <person name="Ivanova N."/>
            <person name="Ovchinnikova G."/>
            <person name="Sims D."/>
            <person name="Meincke L."/>
            <person name="Brettin T."/>
            <person name="Detter J.C."/>
            <person name="Han C."/>
            <person name="Larimer F."/>
            <person name="Land M."/>
            <person name="Hauser L."/>
            <person name="Markowitz V."/>
            <person name="Cheng J.-F."/>
            <person name="Hugenholtz P."/>
            <person name="Woyke T."/>
            <person name="Wu D."/>
            <person name="Klenk H.-P."/>
            <person name="Eisen J.A."/>
        </authorList>
    </citation>
    <scope>NUCLEOTIDE SEQUENCE [LARGE SCALE GENOMIC DNA]</scope>
    <source>
        <strain evidence="8">ATCC 700099 / DSM 44233 / CIP 104796 / JCM 9543 / NBRC 105858 / Y-104</strain>
    </source>
</reference>
<dbReference type="STRING" id="479431.Namu_4574"/>
<keyword evidence="4" id="KW-0443">Lipid metabolism</keyword>
<dbReference type="InParanoid" id="C8X6V5"/>
<evidence type="ECO:0000259" key="6">
    <source>
        <dbReference type="Pfam" id="PF00501"/>
    </source>
</evidence>
<dbReference type="Pfam" id="PF00501">
    <property type="entry name" value="AMP-binding"/>
    <property type="match status" value="1"/>
</dbReference>
<dbReference type="eggNOG" id="COG1022">
    <property type="taxonomic scope" value="Bacteria"/>
</dbReference>
<evidence type="ECO:0000256" key="2">
    <source>
        <dbReference type="ARBA" id="ARBA00022598"/>
    </source>
</evidence>
<dbReference type="PANTHER" id="PTHR43272:SF32">
    <property type="entry name" value="AMP-DEPENDENT SYNTHETASE_LIGASE DOMAIN-CONTAINING PROTEIN"/>
    <property type="match status" value="1"/>
</dbReference>
<comment type="similarity">
    <text evidence="1">Belongs to the ATP-dependent AMP-binding enzyme family.</text>
</comment>
<evidence type="ECO:0000313" key="7">
    <source>
        <dbReference type="EMBL" id="ACV80853.1"/>
    </source>
</evidence>
<dbReference type="HOGENOM" id="CLU_000022_45_5_11"/>
<evidence type="ECO:0000256" key="1">
    <source>
        <dbReference type="ARBA" id="ARBA00006432"/>
    </source>
</evidence>
<dbReference type="GO" id="GO:0016020">
    <property type="term" value="C:membrane"/>
    <property type="evidence" value="ECO:0007669"/>
    <property type="project" value="TreeGrafter"/>
</dbReference>
<evidence type="ECO:0000313" key="8">
    <source>
        <dbReference type="Proteomes" id="UP000002218"/>
    </source>
</evidence>
<keyword evidence="3" id="KW-0276">Fatty acid metabolism</keyword>
<dbReference type="Pfam" id="PF23562">
    <property type="entry name" value="AMP-binding_C_3"/>
    <property type="match status" value="1"/>
</dbReference>
<dbReference type="InterPro" id="IPR000873">
    <property type="entry name" value="AMP-dep_synth/lig_dom"/>
</dbReference>
<dbReference type="Proteomes" id="UP000002218">
    <property type="component" value="Chromosome"/>
</dbReference>
<dbReference type="InterPro" id="IPR042099">
    <property type="entry name" value="ANL_N_sf"/>
</dbReference>
<sequence length="649" mass="70861">MGPASVFARSRRGAGDARHVKSDIRQLRGQLSVSRSRPVEEDVHFMTAALTERAPSFGHLFVDRIEKTPNREAFRYRVGDAWKSMSWAQTKVRVFNIAAGLISLGVQPQQRVAIAGTTRIEWLLSDLGILCGGMATTTVYPTTAREDVAYILSDSESVVLIAENAEQANKALDSDLPDLKAVVLFDDTPADVHRHEGVEVITLADLEQRGAALLAEQPAAVDDRIAACGPEDLATLVYTSGTTGKPKGVRLVHDNWVYEGKGVAALNILGPDDVQYLWLPLSHVLGKVLSAVQLEFGFSTAVDGDLTRIVENLGVIKPTFMGGAPRIFEKVRAKVTLTAQGEGGLKAKIFDWAIGVGVKASRIRQQGGQPGFLLRLQLAIADKLVFSKVRARMGGRIRFFVSGSAALSAEVWEWFDAVGMTILEGYGLTETSAAAAVNLPGDSRIGTVGPPLPGTQFKIAEDGEVLIKGPGVMRGYHNRPDATAEVFSDGWFHSGDIGELTDGYLKITDRKKDLIKTSGGKYVAPQKIEVIFSAECPWAGHIVVHGDGRHFASALITLDDEMIHEWAEKNGLGGKTTEELARDPQVYALIDEHVQKLNSQLERWETIKKFIILPRDLTIEDGELTPSMKVRRKLVEQKYMSELDSLYKG</sequence>
<dbReference type="FunCoup" id="C8X6V5">
    <property type="interactions" value="127"/>
</dbReference>
<proteinExistence type="inferred from homology"/>
<dbReference type="PANTHER" id="PTHR43272">
    <property type="entry name" value="LONG-CHAIN-FATTY-ACID--COA LIGASE"/>
    <property type="match status" value="1"/>
</dbReference>
<dbReference type="InterPro" id="IPR020845">
    <property type="entry name" value="AMP-binding_CS"/>
</dbReference>
<dbReference type="Gene3D" id="3.40.50.12780">
    <property type="entry name" value="N-terminal domain of ligase-like"/>
    <property type="match status" value="1"/>
</dbReference>
<evidence type="ECO:0000256" key="3">
    <source>
        <dbReference type="ARBA" id="ARBA00022832"/>
    </source>
</evidence>
<dbReference type="KEGG" id="nml:Namu_4574"/>
<dbReference type="SUPFAM" id="SSF56801">
    <property type="entry name" value="Acetyl-CoA synthetase-like"/>
    <property type="match status" value="1"/>
</dbReference>
<feature type="domain" description="AMP-dependent synthetase/ligase" evidence="6">
    <location>
        <begin position="63"/>
        <end position="477"/>
    </location>
</feature>
<organism evidence="7 8">
    <name type="scientific">Nakamurella multipartita (strain ATCC 700099 / DSM 44233 / CIP 104796 / JCM 9543 / NBRC 105858 / Y-104)</name>
    <name type="common">Microsphaera multipartita</name>
    <dbReference type="NCBI Taxonomy" id="479431"/>
    <lineage>
        <taxon>Bacteria</taxon>
        <taxon>Bacillati</taxon>
        <taxon>Actinomycetota</taxon>
        <taxon>Actinomycetes</taxon>
        <taxon>Nakamurellales</taxon>
        <taxon>Nakamurellaceae</taxon>
        <taxon>Nakamurella</taxon>
    </lineage>
</organism>
<dbReference type="PROSITE" id="PS00455">
    <property type="entry name" value="AMP_BINDING"/>
    <property type="match status" value="1"/>
</dbReference>
<dbReference type="EMBL" id="CP001737">
    <property type="protein sequence ID" value="ACV80853.1"/>
    <property type="molecule type" value="Genomic_DNA"/>
</dbReference>
<dbReference type="AlphaFoldDB" id="C8X6V5"/>
<evidence type="ECO:0000256" key="4">
    <source>
        <dbReference type="ARBA" id="ARBA00023098"/>
    </source>
</evidence>
<keyword evidence="8" id="KW-1185">Reference proteome</keyword>
<name>C8X6V5_NAKMY</name>
<protein>
    <recommendedName>
        <fullName evidence="5">Acyl-CoA synthetase</fullName>
    </recommendedName>
</protein>
<reference evidence="7 8" key="2">
    <citation type="journal article" date="2010" name="Stand. Genomic Sci.">
        <title>Complete genome sequence of Nakamurella multipartita type strain (Y-104).</title>
        <authorList>
            <person name="Tice H."/>
            <person name="Mayilraj S."/>
            <person name="Sims D."/>
            <person name="Lapidus A."/>
            <person name="Nolan M."/>
            <person name="Lucas S."/>
            <person name="Glavina Del Rio T."/>
            <person name="Copeland A."/>
            <person name="Cheng J.F."/>
            <person name="Meincke L."/>
            <person name="Bruce D."/>
            <person name="Goodwin L."/>
            <person name="Pitluck S."/>
            <person name="Ivanova N."/>
            <person name="Mavromatis K."/>
            <person name="Ovchinnikova G."/>
            <person name="Pati A."/>
            <person name="Chen A."/>
            <person name="Palaniappan K."/>
            <person name="Land M."/>
            <person name="Hauser L."/>
            <person name="Chang Y.J."/>
            <person name="Jeffries C.D."/>
            <person name="Detter J.C."/>
            <person name="Brettin T."/>
            <person name="Rohde M."/>
            <person name="Goker M."/>
            <person name="Bristow J."/>
            <person name="Eisen J.A."/>
            <person name="Markowitz V."/>
            <person name="Hugenholtz P."/>
            <person name="Kyrpides N.C."/>
            <person name="Klenk H.P."/>
            <person name="Chen F."/>
        </authorList>
    </citation>
    <scope>NUCLEOTIDE SEQUENCE [LARGE SCALE GENOMIC DNA]</scope>
    <source>
        <strain evidence="8">ATCC 700099 / DSM 44233 / CIP 104796 / JCM 9543 / NBRC 105858 / Y-104</strain>
    </source>
</reference>
<keyword evidence="2 7" id="KW-0436">Ligase</keyword>
<gene>
    <name evidence="7" type="ordered locus">Namu_4574</name>
</gene>
<accession>C8X6V5</accession>
<dbReference type="GO" id="GO:0004467">
    <property type="term" value="F:long-chain fatty acid-CoA ligase activity"/>
    <property type="evidence" value="ECO:0007669"/>
    <property type="project" value="TreeGrafter"/>
</dbReference>
<evidence type="ECO:0000256" key="5">
    <source>
        <dbReference type="ARBA" id="ARBA00032875"/>
    </source>
</evidence>
<dbReference type="CDD" id="cd05907">
    <property type="entry name" value="VL_LC_FACS_like"/>
    <property type="match status" value="1"/>
</dbReference>